<protein>
    <submittedName>
        <fullName evidence="1">Uncharacterized protein</fullName>
    </submittedName>
</protein>
<name>A0A6C0IZG7_9ZZZZ</name>
<dbReference type="AlphaFoldDB" id="A0A6C0IZG7"/>
<accession>A0A6C0IZG7</accession>
<dbReference type="EMBL" id="MN740283">
    <property type="protein sequence ID" value="QHT97835.1"/>
    <property type="molecule type" value="Genomic_DNA"/>
</dbReference>
<organism evidence="1">
    <name type="scientific">viral metagenome</name>
    <dbReference type="NCBI Taxonomy" id="1070528"/>
    <lineage>
        <taxon>unclassified sequences</taxon>
        <taxon>metagenomes</taxon>
        <taxon>organismal metagenomes</taxon>
    </lineage>
</organism>
<evidence type="ECO:0000313" key="1">
    <source>
        <dbReference type="EMBL" id="QHT97835.1"/>
    </source>
</evidence>
<reference evidence="1" key="1">
    <citation type="journal article" date="2020" name="Nature">
        <title>Giant virus diversity and host interactions through global metagenomics.</title>
        <authorList>
            <person name="Schulz F."/>
            <person name="Roux S."/>
            <person name="Paez-Espino D."/>
            <person name="Jungbluth S."/>
            <person name="Walsh D.A."/>
            <person name="Denef V.J."/>
            <person name="McMahon K.D."/>
            <person name="Konstantinidis K.T."/>
            <person name="Eloe-Fadrosh E.A."/>
            <person name="Kyrpides N.C."/>
            <person name="Woyke T."/>
        </authorList>
    </citation>
    <scope>NUCLEOTIDE SEQUENCE</scope>
    <source>
        <strain evidence="1">GVMAG-M-3300025572-1</strain>
    </source>
</reference>
<sequence length="80" mass="9452">MNKKRQFYYDEVVKVARRNGGRVLSECYISCQTKMIFECAQGHVFESTPDSVKHNRWFDLKSDDLSGQRLHKRSAFWSGF</sequence>
<proteinExistence type="predicted"/>